<evidence type="ECO:0000256" key="2">
    <source>
        <dbReference type="ARBA" id="ARBA00007089"/>
    </source>
</evidence>
<evidence type="ECO:0000256" key="4">
    <source>
        <dbReference type="ARBA" id="ARBA00023242"/>
    </source>
</evidence>
<dbReference type="Pfam" id="PF01137">
    <property type="entry name" value="RTC"/>
    <property type="match status" value="1"/>
</dbReference>
<dbReference type="PANTHER" id="PTHR11096">
    <property type="entry name" value="RNA 3' TERMINAL PHOSPHATE CYCLASE"/>
    <property type="match status" value="1"/>
</dbReference>
<dbReference type="OrthoDB" id="1911237at2759"/>
<dbReference type="InterPro" id="IPR016443">
    <property type="entry name" value="RNA3'_term_phos_cyc_type_2"/>
</dbReference>
<dbReference type="InterPro" id="IPR013791">
    <property type="entry name" value="RNA3'-term_phos_cycl_insert"/>
</dbReference>
<dbReference type="InterPro" id="IPR013792">
    <property type="entry name" value="RNA3'P_cycl/enolpyr_Trfase_a/b"/>
</dbReference>
<dbReference type="Proteomes" id="UP000288716">
    <property type="component" value="Unassembled WGS sequence"/>
</dbReference>
<dbReference type="GO" id="GO:0004521">
    <property type="term" value="F:RNA endonuclease activity"/>
    <property type="evidence" value="ECO:0007669"/>
    <property type="project" value="TreeGrafter"/>
</dbReference>
<comment type="caution">
    <text evidence="7">The sequence shown here is derived from an EMBL/GenBank/DDBJ whole genome shotgun (WGS) entry which is preliminary data.</text>
</comment>
<proteinExistence type="inferred from homology"/>
<dbReference type="InterPro" id="IPR000228">
    <property type="entry name" value="RNA3'_term_phos_cyc"/>
</dbReference>
<keyword evidence="4" id="KW-0539">Nucleus</keyword>
<dbReference type="CDD" id="cd00875">
    <property type="entry name" value="RNA_Cyclase_Class_I"/>
    <property type="match status" value="1"/>
</dbReference>
<dbReference type="GO" id="GO:0000479">
    <property type="term" value="P:endonucleolytic cleavage of tricistronic rRNA transcript (SSU-rRNA, 5.8S rRNA, LSU-rRNA)"/>
    <property type="evidence" value="ECO:0007669"/>
    <property type="project" value="TreeGrafter"/>
</dbReference>
<dbReference type="STRING" id="299467.A0A443S9R4"/>
<dbReference type="NCBIfam" id="TIGR03400">
    <property type="entry name" value="18S_RNA_Rcl1p"/>
    <property type="match status" value="1"/>
</dbReference>
<sequence>MLEFEGSNCFRQRLILSTLTLKPMVIKNIRTNEDEVGLNDYEINLLSLLEKITNGSTFEIDETGTRVECNPGMLIGGSVEHDCSLKRSISYYLEVLFCFAPFCKEPLNVTLTGVTNDQIDASVDSLKSSAIPLLIKFMGILDPADIELKLVSRGLPPNGGGVVTFKCPVRRVVKSLSFLKSGKVKRIRGVAFATRVAPSIANRIVEAAKGHLLKCIPDVYIYTDHRHGKQTGKSPGFGLSLVAETTNGAFYISDAVSNPSGSESGISIPEDVAVDAVFRLFEEIYRGGCVSSINQGLACLLMAVGETDVSKMQLGPLTPYCIQFLRHMQSFFHVTFKLEAEETEKIRSDGHEYKKGSQKIIATCVGIGLTNLSKTII</sequence>
<dbReference type="InterPro" id="IPR023797">
    <property type="entry name" value="RNA3'_phos_cyclase_dom"/>
</dbReference>
<dbReference type="FunFam" id="3.30.360.20:FF:000001">
    <property type="entry name" value="RNA terminal phosphate cyclase-like 1"/>
    <property type="match status" value="1"/>
</dbReference>
<evidence type="ECO:0000256" key="3">
    <source>
        <dbReference type="ARBA" id="ARBA00022517"/>
    </source>
</evidence>
<dbReference type="SUPFAM" id="SSF55205">
    <property type="entry name" value="EPT/RTPC-like"/>
    <property type="match status" value="1"/>
</dbReference>
<feature type="domain" description="RNA 3'-terminal phosphate cyclase insert" evidence="6">
    <location>
        <begin position="180"/>
        <end position="284"/>
    </location>
</feature>
<keyword evidence="3" id="KW-0690">Ribosome biogenesis</keyword>
<name>A0A443S9R4_9ACAR</name>
<keyword evidence="8" id="KW-1185">Reference proteome</keyword>
<dbReference type="PANTHER" id="PTHR11096:SF1">
    <property type="entry name" value="RNA 3'-TERMINAL PHOSPHATE CYCLASE-LIKE PROTEIN"/>
    <property type="match status" value="1"/>
</dbReference>
<feature type="domain" description="RNA 3'-terminal phosphate cyclase" evidence="5">
    <location>
        <begin position="3"/>
        <end position="337"/>
    </location>
</feature>
<accession>A0A443S9R4</accession>
<reference evidence="7 8" key="1">
    <citation type="journal article" date="2018" name="Gigascience">
        <title>Genomes of trombidid mites reveal novel predicted allergens and laterally-transferred genes associated with secondary metabolism.</title>
        <authorList>
            <person name="Dong X."/>
            <person name="Chaisiri K."/>
            <person name="Xia D."/>
            <person name="Armstrong S.D."/>
            <person name="Fang Y."/>
            <person name="Donnelly M.J."/>
            <person name="Kadowaki T."/>
            <person name="McGarry J.W."/>
            <person name="Darby A.C."/>
            <person name="Makepeace B.L."/>
        </authorList>
    </citation>
    <scope>NUCLEOTIDE SEQUENCE [LARGE SCALE GENOMIC DNA]</scope>
    <source>
        <strain evidence="7">UoL-UT</strain>
    </source>
</reference>
<evidence type="ECO:0000313" key="7">
    <source>
        <dbReference type="EMBL" id="RWS24250.1"/>
    </source>
</evidence>
<dbReference type="Pfam" id="PF05189">
    <property type="entry name" value="RTC_insert"/>
    <property type="match status" value="1"/>
</dbReference>
<organism evidence="7 8">
    <name type="scientific">Leptotrombidium deliense</name>
    <dbReference type="NCBI Taxonomy" id="299467"/>
    <lineage>
        <taxon>Eukaryota</taxon>
        <taxon>Metazoa</taxon>
        <taxon>Ecdysozoa</taxon>
        <taxon>Arthropoda</taxon>
        <taxon>Chelicerata</taxon>
        <taxon>Arachnida</taxon>
        <taxon>Acari</taxon>
        <taxon>Acariformes</taxon>
        <taxon>Trombidiformes</taxon>
        <taxon>Prostigmata</taxon>
        <taxon>Anystina</taxon>
        <taxon>Parasitengona</taxon>
        <taxon>Trombiculoidea</taxon>
        <taxon>Trombiculidae</taxon>
        <taxon>Leptotrombidium</taxon>
    </lineage>
</organism>
<evidence type="ECO:0000259" key="5">
    <source>
        <dbReference type="Pfam" id="PF01137"/>
    </source>
</evidence>
<evidence type="ECO:0000256" key="1">
    <source>
        <dbReference type="ARBA" id="ARBA00004604"/>
    </source>
</evidence>
<protein>
    <submittedName>
        <fullName evidence="7">RNA 3'-terminal phosphate cyclase-like protein</fullName>
    </submittedName>
</protein>
<dbReference type="InterPro" id="IPR036553">
    <property type="entry name" value="RPTC_insert"/>
</dbReference>
<comment type="subcellular location">
    <subcellularLocation>
        <location evidence="1">Nucleus</location>
        <location evidence="1">Nucleolus</location>
    </subcellularLocation>
</comment>
<evidence type="ECO:0000259" key="6">
    <source>
        <dbReference type="Pfam" id="PF05189"/>
    </source>
</evidence>
<dbReference type="PROSITE" id="PS01287">
    <property type="entry name" value="RTC"/>
    <property type="match status" value="1"/>
</dbReference>
<gene>
    <name evidence="7" type="ORF">B4U80_09259</name>
</gene>
<comment type="similarity">
    <text evidence="2">Belongs to the RNA 3'-terminal cyclase family. Type 2 subfamily.</text>
</comment>
<dbReference type="EMBL" id="NCKV01005165">
    <property type="protein sequence ID" value="RWS24250.1"/>
    <property type="molecule type" value="Genomic_DNA"/>
</dbReference>
<dbReference type="InterPro" id="IPR020719">
    <property type="entry name" value="RNA3'_term_phos_cycl-like_CS"/>
</dbReference>
<evidence type="ECO:0000313" key="8">
    <source>
        <dbReference type="Proteomes" id="UP000288716"/>
    </source>
</evidence>
<dbReference type="Gene3D" id="3.30.360.20">
    <property type="entry name" value="RNA 3'-terminal phosphate cyclase, insert domain"/>
    <property type="match status" value="1"/>
</dbReference>
<dbReference type="InterPro" id="IPR037136">
    <property type="entry name" value="RNA3'_phos_cyclase_dom_sf"/>
</dbReference>
<dbReference type="Gene3D" id="3.65.10.20">
    <property type="entry name" value="RNA 3'-terminal phosphate cyclase domain"/>
    <property type="match status" value="1"/>
</dbReference>
<dbReference type="VEuPathDB" id="VectorBase:LDEU007791"/>
<dbReference type="GO" id="GO:0005730">
    <property type="term" value="C:nucleolus"/>
    <property type="evidence" value="ECO:0007669"/>
    <property type="project" value="UniProtKB-SubCell"/>
</dbReference>
<dbReference type="AlphaFoldDB" id="A0A443S9R4"/>